<dbReference type="InterPro" id="IPR050078">
    <property type="entry name" value="Ribosomal_L11_MeTrfase_PrmA"/>
</dbReference>
<dbReference type="EMBL" id="UINC01051297">
    <property type="protein sequence ID" value="SVB65278.1"/>
    <property type="molecule type" value="Genomic_DNA"/>
</dbReference>
<dbReference type="GO" id="GO:0005829">
    <property type="term" value="C:cytosol"/>
    <property type="evidence" value="ECO:0007669"/>
    <property type="project" value="TreeGrafter"/>
</dbReference>
<dbReference type="PIRSF" id="PIRSF000401">
    <property type="entry name" value="RPL11_MTase"/>
    <property type="match status" value="1"/>
</dbReference>
<keyword evidence="2" id="KW-0963">Cytoplasm</keyword>
<sequence>VPDWLKITAVTERESATRIFEALDMLGALAVTVESAEDNLDCDEFIPGPPKWRRQAVSGLFDGDTDSASMIAAVHQIASPDTHITTTRVPDRDWVLNSQQAFQPLQIAENLRICPVWYPPQTFDGQTILIKPGLAFGTGKHPSTALCLERLATLDLTDTTVLDWGCGSGILAVAALKFGASKALGVDIDHRALAASRELAVQNLVYDRLVVCRPEEVPYDFRCQLIIANLLARTLTDLAPTLGGHLTDDGKLLVSGILEDQAFDVISAFGSGYAFDTVSRDGWVMIIATRQ</sequence>
<feature type="non-terminal residue" evidence="6">
    <location>
        <position position="1"/>
    </location>
</feature>
<evidence type="ECO:0000313" key="6">
    <source>
        <dbReference type="EMBL" id="SVB65278.1"/>
    </source>
</evidence>
<comment type="similarity">
    <text evidence="1">Belongs to the methyltransferase superfamily. PrmA family.</text>
</comment>
<protein>
    <recommendedName>
        <fullName evidence="7">Ribosomal protein L11 methyltransferase</fullName>
    </recommendedName>
</protein>
<keyword evidence="4" id="KW-0808">Transferase</keyword>
<dbReference type="PANTHER" id="PTHR43648:SF1">
    <property type="entry name" value="ELECTRON TRANSFER FLAVOPROTEIN BETA SUBUNIT LYSINE METHYLTRANSFERASE"/>
    <property type="match status" value="1"/>
</dbReference>
<dbReference type="SUPFAM" id="SSF53335">
    <property type="entry name" value="S-adenosyl-L-methionine-dependent methyltransferases"/>
    <property type="match status" value="1"/>
</dbReference>
<dbReference type="AlphaFoldDB" id="A0A382FQC4"/>
<name>A0A382FQC4_9ZZZZ</name>
<dbReference type="Pfam" id="PF06325">
    <property type="entry name" value="PrmA"/>
    <property type="match status" value="1"/>
</dbReference>
<evidence type="ECO:0008006" key="7">
    <source>
        <dbReference type="Google" id="ProtNLM"/>
    </source>
</evidence>
<dbReference type="CDD" id="cd02440">
    <property type="entry name" value="AdoMet_MTases"/>
    <property type="match status" value="1"/>
</dbReference>
<dbReference type="InterPro" id="IPR029063">
    <property type="entry name" value="SAM-dependent_MTases_sf"/>
</dbReference>
<evidence type="ECO:0000256" key="2">
    <source>
        <dbReference type="ARBA" id="ARBA00022490"/>
    </source>
</evidence>
<dbReference type="NCBIfam" id="TIGR00406">
    <property type="entry name" value="prmA"/>
    <property type="match status" value="1"/>
</dbReference>
<dbReference type="PANTHER" id="PTHR43648">
    <property type="entry name" value="ELECTRON TRANSFER FLAVOPROTEIN BETA SUBUNIT LYSINE METHYLTRANSFERASE"/>
    <property type="match status" value="1"/>
</dbReference>
<reference evidence="6" key="1">
    <citation type="submission" date="2018-05" db="EMBL/GenBank/DDBJ databases">
        <authorList>
            <person name="Lanie J.A."/>
            <person name="Ng W.-L."/>
            <person name="Kazmierczak K.M."/>
            <person name="Andrzejewski T.M."/>
            <person name="Davidsen T.M."/>
            <person name="Wayne K.J."/>
            <person name="Tettelin H."/>
            <person name="Glass J.I."/>
            <person name="Rusch D."/>
            <person name="Podicherti R."/>
            <person name="Tsui H.-C.T."/>
            <person name="Winkler M.E."/>
        </authorList>
    </citation>
    <scope>NUCLEOTIDE SEQUENCE</scope>
</reference>
<keyword evidence="3" id="KW-0489">Methyltransferase</keyword>
<dbReference type="Gene3D" id="3.40.50.150">
    <property type="entry name" value="Vaccinia Virus protein VP39"/>
    <property type="match status" value="1"/>
</dbReference>
<dbReference type="HAMAP" id="MF_00735">
    <property type="entry name" value="Methyltr_PrmA"/>
    <property type="match status" value="1"/>
</dbReference>
<keyword evidence="5" id="KW-0949">S-adenosyl-L-methionine</keyword>
<evidence type="ECO:0000256" key="1">
    <source>
        <dbReference type="ARBA" id="ARBA00009741"/>
    </source>
</evidence>
<evidence type="ECO:0000256" key="4">
    <source>
        <dbReference type="ARBA" id="ARBA00022679"/>
    </source>
</evidence>
<evidence type="ECO:0000256" key="5">
    <source>
        <dbReference type="ARBA" id="ARBA00022691"/>
    </source>
</evidence>
<accession>A0A382FQC4</accession>
<proteinExistence type="inferred from homology"/>
<dbReference type="InterPro" id="IPR004498">
    <property type="entry name" value="Ribosomal_PrmA_MeTrfase"/>
</dbReference>
<evidence type="ECO:0000256" key="3">
    <source>
        <dbReference type="ARBA" id="ARBA00022603"/>
    </source>
</evidence>
<dbReference type="GO" id="GO:0032259">
    <property type="term" value="P:methylation"/>
    <property type="evidence" value="ECO:0007669"/>
    <property type="project" value="UniProtKB-KW"/>
</dbReference>
<dbReference type="GO" id="GO:0016279">
    <property type="term" value="F:protein-lysine N-methyltransferase activity"/>
    <property type="evidence" value="ECO:0007669"/>
    <property type="project" value="TreeGrafter"/>
</dbReference>
<organism evidence="6">
    <name type="scientific">marine metagenome</name>
    <dbReference type="NCBI Taxonomy" id="408172"/>
    <lineage>
        <taxon>unclassified sequences</taxon>
        <taxon>metagenomes</taxon>
        <taxon>ecological metagenomes</taxon>
    </lineage>
</organism>
<gene>
    <name evidence="6" type="ORF">METZ01_LOCUS218132</name>
</gene>